<dbReference type="OrthoDB" id="3563962at2759"/>
<feature type="coiled-coil region" evidence="1">
    <location>
        <begin position="159"/>
        <end position="190"/>
    </location>
</feature>
<name>A0A8A3PA45_9HELO</name>
<reference evidence="3" key="1">
    <citation type="submission" date="2020-10" db="EMBL/GenBank/DDBJ databases">
        <title>Genome Sequence of Monilinia vaccinii-corymbosi Sheds Light on Mummy Berry Disease Infection of Blueberry and Mating Type.</title>
        <authorList>
            <person name="Yow A.G."/>
            <person name="Zhang Y."/>
            <person name="Bansal K."/>
            <person name="Eacker S.M."/>
            <person name="Sullivan S."/>
            <person name="Liachko I."/>
            <person name="Cubeta M.A."/>
            <person name="Rollins J.A."/>
            <person name="Ashrafi H."/>
        </authorList>
    </citation>
    <scope>NUCLEOTIDE SEQUENCE</scope>
    <source>
        <strain evidence="3">RL-1</strain>
    </source>
</reference>
<feature type="region of interest" description="Disordered" evidence="2">
    <location>
        <begin position="194"/>
        <end position="226"/>
    </location>
</feature>
<keyword evidence="4" id="KW-1185">Reference proteome</keyword>
<accession>A0A8A3PA45</accession>
<proteinExistence type="predicted"/>
<evidence type="ECO:0000313" key="4">
    <source>
        <dbReference type="Proteomes" id="UP000672032"/>
    </source>
</evidence>
<sequence length="285" mass="32430">MTATTQKEYQDTNNTTYLIITVPLHETYHVATALPAISMAKSKRQRGSIRRIQTSEELMEEFNKLKEASTSLTQEELEIIMEEFAQRFSELNERKYADRELVEEKPIVQKKAVTSSAVHQANPIQKRHKEKCRQGGIFGTPQTHGDLVDEFNKLKDLSVSLSQEELDRLMAEFTQLSRELRERERELLNREWLTDEESQHPVAERGCKTDTESNTEPGSGCDSASESLDLLSLGTDDSESSWSSEIESVIEERVWENEEVASENSVAAPSGCEAAYDSLYLWENS</sequence>
<evidence type="ECO:0000256" key="2">
    <source>
        <dbReference type="SAM" id="MobiDB-lite"/>
    </source>
</evidence>
<dbReference type="Proteomes" id="UP000672032">
    <property type="component" value="Chromosome 2"/>
</dbReference>
<gene>
    <name evidence="3" type="ORF">DSL72_001458</name>
</gene>
<protein>
    <submittedName>
        <fullName evidence="3">Uncharacterized protein</fullName>
    </submittedName>
</protein>
<organism evidence="3 4">
    <name type="scientific">Monilinia vaccinii-corymbosi</name>
    <dbReference type="NCBI Taxonomy" id="61207"/>
    <lineage>
        <taxon>Eukaryota</taxon>
        <taxon>Fungi</taxon>
        <taxon>Dikarya</taxon>
        <taxon>Ascomycota</taxon>
        <taxon>Pezizomycotina</taxon>
        <taxon>Leotiomycetes</taxon>
        <taxon>Helotiales</taxon>
        <taxon>Sclerotiniaceae</taxon>
        <taxon>Monilinia</taxon>
    </lineage>
</organism>
<dbReference type="AlphaFoldDB" id="A0A8A3PA45"/>
<evidence type="ECO:0000313" key="3">
    <source>
        <dbReference type="EMBL" id="QSZ31889.1"/>
    </source>
</evidence>
<dbReference type="EMBL" id="CP063406">
    <property type="protein sequence ID" value="QSZ31889.1"/>
    <property type="molecule type" value="Genomic_DNA"/>
</dbReference>
<keyword evidence="1" id="KW-0175">Coiled coil</keyword>
<feature type="compositionally biased region" description="Basic and acidic residues" evidence="2">
    <location>
        <begin position="194"/>
        <end position="211"/>
    </location>
</feature>
<feature type="coiled-coil region" evidence="1">
    <location>
        <begin position="55"/>
        <end position="94"/>
    </location>
</feature>
<evidence type="ECO:0000256" key="1">
    <source>
        <dbReference type="SAM" id="Coils"/>
    </source>
</evidence>